<feature type="domain" description="Trimeric autotransporter adhesin YadA-like stalk" evidence="3">
    <location>
        <begin position="165"/>
        <end position="194"/>
    </location>
</feature>
<feature type="non-terminal residue" evidence="4">
    <location>
        <position position="1"/>
    </location>
</feature>
<dbReference type="Proteomes" id="UP001251524">
    <property type="component" value="Unassembled WGS sequence"/>
</dbReference>
<evidence type="ECO:0000313" key="5">
    <source>
        <dbReference type="Proteomes" id="UP001251524"/>
    </source>
</evidence>
<dbReference type="SUPFAM" id="SSF101967">
    <property type="entry name" value="Adhesin YadA, collagen-binding domain"/>
    <property type="match status" value="1"/>
</dbReference>
<reference evidence="4 5" key="1">
    <citation type="submission" date="2023-07" db="EMBL/GenBank/DDBJ databases">
        <title>Sorghum-associated microbial communities from plants grown in Nebraska, USA.</title>
        <authorList>
            <person name="Schachtman D."/>
        </authorList>
    </citation>
    <scope>NUCLEOTIDE SEQUENCE [LARGE SCALE GENOMIC DNA]</scope>
    <source>
        <strain evidence="4 5">BE198</strain>
    </source>
</reference>
<keyword evidence="1" id="KW-0813">Transport</keyword>
<dbReference type="Gene3D" id="2.150.10.10">
    <property type="entry name" value="Serralysin-like metalloprotease, C-terminal"/>
    <property type="match status" value="1"/>
</dbReference>
<name>A0ABU1WG66_9GAMM</name>
<dbReference type="SUPFAM" id="SSF54523">
    <property type="entry name" value="Pili subunits"/>
    <property type="match status" value="1"/>
</dbReference>
<sequence length="617" mass="62690">ATGSKEAVNGGQLSATNDRVATAEGNITTLQGDVTTLDGRVTTAEGDITNLDQRVTTNEGDISTLNTNVTNIDNRVTTAEGDITNLDQRVTTNEGDISTLKTDVTNIDGRVTTVEGSVTNLTTQLNNGEVGLVKYDDANGIVSVAADKAGTTVDFRNNAGVSRRLKGVAAGADDEDAVNVSQLKTVVDGLGGGASIDPTTGVVTGPTYYVTNTDGSKSEVHNVGDAVTNIDGRTYSNTQQITTINNQLANGEIGLVRQDATTKVVTVAQDKGGTEMNIAGTDGERKLTGVADGTVAADSKDAVNGGQLHAVSTSVAQALGGGSTVDANGNVTAPQYTVTDANGNTSKVTGVEGAITNLDGRVYQNTQAIANNTTQITNLNTQINSGEVGMVKQGGKGEQLTVGKDTDGTAVNFAGTAGDRTLSGVAAAKADNDAVNLGQLKAAGVVGANGESKSVVTYDNASKTSITMGDTVTGPVTIHNVAAGTTDTDAVNVAQLNERLQSSSSETLGQANAYTDKRLDDVWGGMGKIVDELGRQDRRINDVGAMSMAEAQMTSNAAAASVGHPDGAWGVGMGFMGGRAALSAGYAKPVGKKSRISLGASFNGQEQSVGIGFGQAL</sequence>
<evidence type="ECO:0000256" key="2">
    <source>
        <dbReference type="ARBA" id="ARBA00022927"/>
    </source>
</evidence>
<keyword evidence="2" id="KW-0653">Protein transport</keyword>
<dbReference type="Gene3D" id="1.20.5.170">
    <property type="match status" value="2"/>
</dbReference>
<feature type="domain" description="Trimeric autotransporter adhesin YadA-like stalk" evidence="3">
    <location>
        <begin position="478"/>
        <end position="508"/>
    </location>
</feature>
<evidence type="ECO:0000259" key="3">
    <source>
        <dbReference type="Pfam" id="PF05662"/>
    </source>
</evidence>
<gene>
    <name evidence="4" type="ORF">J2X06_003615</name>
</gene>
<dbReference type="SUPFAM" id="SSF57997">
    <property type="entry name" value="Tropomyosin"/>
    <property type="match status" value="1"/>
</dbReference>
<organism evidence="4 5">
    <name type="scientific">Lysobacter niastensis</name>
    <dbReference type="NCBI Taxonomy" id="380629"/>
    <lineage>
        <taxon>Bacteria</taxon>
        <taxon>Pseudomonadati</taxon>
        <taxon>Pseudomonadota</taxon>
        <taxon>Gammaproteobacteria</taxon>
        <taxon>Lysobacterales</taxon>
        <taxon>Lysobacteraceae</taxon>
        <taxon>Lysobacter</taxon>
    </lineage>
</organism>
<feature type="domain" description="Trimeric autotransporter adhesin YadA-like stalk" evidence="3">
    <location>
        <begin position="7"/>
        <end position="33"/>
    </location>
</feature>
<dbReference type="EMBL" id="JAVDVY010000004">
    <property type="protein sequence ID" value="MDR7136389.1"/>
    <property type="molecule type" value="Genomic_DNA"/>
</dbReference>
<dbReference type="InterPro" id="IPR045584">
    <property type="entry name" value="Pilin-like"/>
</dbReference>
<comment type="caution">
    <text evidence="4">The sequence shown here is derived from an EMBL/GenBank/DDBJ whole genome shotgun (WGS) entry which is preliminary data.</text>
</comment>
<dbReference type="InterPro" id="IPR008635">
    <property type="entry name" value="Coiled_stalk_dom"/>
</dbReference>
<evidence type="ECO:0000313" key="4">
    <source>
        <dbReference type="EMBL" id="MDR7136389.1"/>
    </source>
</evidence>
<dbReference type="Gene3D" id="1.20.5.340">
    <property type="match status" value="3"/>
</dbReference>
<protein>
    <submittedName>
        <fullName evidence="4">Peptidoglycan hydrolase CwlO-like protein</fullName>
    </submittedName>
</protein>
<dbReference type="Pfam" id="PF05662">
    <property type="entry name" value="YadA_stalk"/>
    <property type="match status" value="5"/>
</dbReference>
<proteinExistence type="predicted"/>
<feature type="domain" description="Trimeric autotransporter adhesin YadA-like stalk" evidence="3">
    <location>
        <begin position="423"/>
        <end position="445"/>
    </location>
</feature>
<keyword evidence="5" id="KW-1185">Reference proteome</keyword>
<dbReference type="InterPro" id="IPR011049">
    <property type="entry name" value="Serralysin-like_metalloprot_C"/>
</dbReference>
<dbReference type="Gene3D" id="3.30.1300.30">
    <property type="entry name" value="GSPII I/J protein-like"/>
    <property type="match status" value="1"/>
</dbReference>
<evidence type="ECO:0000256" key="1">
    <source>
        <dbReference type="ARBA" id="ARBA00022448"/>
    </source>
</evidence>
<feature type="domain" description="Trimeric autotransporter adhesin YadA-like stalk" evidence="3">
    <location>
        <begin position="286"/>
        <end position="330"/>
    </location>
</feature>
<accession>A0ABU1WG66</accession>